<accession>A0A2P2QGC2</accession>
<protein>
    <submittedName>
        <fullName evidence="1">Uncharacterized protein</fullName>
    </submittedName>
</protein>
<sequence length="34" mass="3947">MQGGTEVVRQAWDNLEAYNVPISAFWLQVFTWCS</sequence>
<dbReference type="AlphaFoldDB" id="A0A2P2QGC2"/>
<name>A0A2P2QGC2_RHIMU</name>
<dbReference type="EMBL" id="GGEC01085461">
    <property type="protein sequence ID" value="MBX65945.1"/>
    <property type="molecule type" value="Transcribed_RNA"/>
</dbReference>
<proteinExistence type="predicted"/>
<organism evidence="1">
    <name type="scientific">Rhizophora mucronata</name>
    <name type="common">Asiatic mangrove</name>
    <dbReference type="NCBI Taxonomy" id="61149"/>
    <lineage>
        <taxon>Eukaryota</taxon>
        <taxon>Viridiplantae</taxon>
        <taxon>Streptophyta</taxon>
        <taxon>Embryophyta</taxon>
        <taxon>Tracheophyta</taxon>
        <taxon>Spermatophyta</taxon>
        <taxon>Magnoliopsida</taxon>
        <taxon>eudicotyledons</taxon>
        <taxon>Gunneridae</taxon>
        <taxon>Pentapetalae</taxon>
        <taxon>rosids</taxon>
        <taxon>fabids</taxon>
        <taxon>Malpighiales</taxon>
        <taxon>Rhizophoraceae</taxon>
        <taxon>Rhizophora</taxon>
    </lineage>
</organism>
<reference evidence="1" key="1">
    <citation type="submission" date="2018-02" db="EMBL/GenBank/DDBJ databases">
        <title>Rhizophora mucronata_Transcriptome.</title>
        <authorList>
            <person name="Meera S.P."/>
            <person name="Sreeshan A."/>
            <person name="Augustine A."/>
        </authorList>
    </citation>
    <scope>NUCLEOTIDE SEQUENCE</scope>
    <source>
        <tissue evidence="1">Leaf</tissue>
    </source>
</reference>
<evidence type="ECO:0000313" key="1">
    <source>
        <dbReference type="EMBL" id="MBX65945.1"/>
    </source>
</evidence>